<dbReference type="KEGG" id="tng:GSTEN00009526G001"/>
<gene>
    <name evidence="2" type="ORF">GSTENG00009526001</name>
</gene>
<feature type="region of interest" description="Disordered" evidence="1">
    <location>
        <begin position="1"/>
        <end position="29"/>
    </location>
</feature>
<evidence type="ECO:0000313" key="2">
    <source>
        <dbReference type="EMBL" id="CAF93738.1"/>
    </source>
</evidence>
<feature type="compositionally biased region" description="Basic and acidic residues" evidence="1">
    <location>
        <begin position="13"/>
        <end position="23"/>
    </location>
</feature>
<name>Q4T044_TETNG</name>
<organism evidence="2">
    <name type="scientific">Tetraodon nigroviridis</name>
    <name type="common">Spotted green pufferfish</name>
    <name type="synonym">Chelonodon nigroviridis</name>
    <dbReference type="NCBI Taxonomy" id="99883"/>
    <lineage>
        <taxon>Eukaryota</taxon>
        <taxon>Metazoa</taxon>
        <taxon>Chordata</taxon>
        <taxon>Craniata</taxon>
        <taxon>Vertebrata</taxon>
        <taxon>Euteleostomi</taxon>
        <taxon>Actinopterygii</taxon>
        <taxon>Neopterygii</taxon>
        <taxon>Teleostei</taxon>
        <taxon>Neoteleostei</taxon>
        <taxon>Acanthomorphata</taxon>
        <taxon>Eupercaria</taxon>
        <taxon>Tetraodontiformes</taxon>
        <taxon>Tetradontoidea</taxon>
        <taxon>Tetraodontidae</taxon>
        <taxon>Tetraodon</taxon>
    </lineage>
</organism>
<protein>
    <submittedName>
        <fullName evidence="2">(spotted green pufferfish) hypothetical protein</fullName>
    </submittedName>
</protein>
<dbReference type="EMBL" id="CAAE01011353">
    <property type="protein sequence ID" value="CAF93738.1"/>
    <property type="molecule type" value="Genomic_DNA"/>
</dbReference>
<proteinExistence type="predicted"/>
<comment type="caution">
    <text evidence="2">The sequence shown here is derived from an EMBL/GenBank/DDBJ whole genome shotgun (WGS) entry which is preliminary data.</text>
</comment>
<evidence type="ECO:0000256" key="1">
    <source>
        <dbReference type="SAM" id="MobiDB-lite"/>
    </source>
</evidence>
<dbReference type="AlphaFoldDB" id="Q4T044"/>
<accession>Q4T044</accession>
<dbReference type="OrthoDB" id="10040691at2759"/>
<sequence length="52" mass="5756">MDEPIALIKKPRKEADGVEEKTKSPASPQIQVIHPKPKRTVQGLNCISFCTP</sequence>
<reference evidence="2" key="1">
    <citation type="journal article" date="2004" name="Nature">
        <title>Genome duplication in the teleost fish Tetraodon nigroviridis reveals the early vertebrate proto-karyotype.</title>
        <authorList>
            <person name="Jaillon O."/>
            <person name="Aury J.-M."/>
            <person name="Brunet F."/>
            <person name="Petit J.-L."/>
            <person name="Stange-Thomann N."/>
            <person name="Mauceli E."/>
            <person name="Bouneau L."/>
            <person name="Fischer C."/>
            <person name="Ozouf-Costaz C."/>
            <person name="Bernot A."/>
            <person name="Nicaud S."/>
            <person name="Jaffe D."/>
            <person name="Fisher S."/>
            <person name="Lutfalla G."/>
            <person name="Dossat C."/>
            <person name="Segurens B."/>
            <person name="Dasilva C."/>
            <person name="Salanoubat M."/>
            <person name="Levy M."/>
            <person name="Boudet N."/>
            <person name="Castellano S."/>
            <person name="Anthouard V."/>
            <person name="Jubin C."/>
            <person name="Castelli V."/>
            <person name="Katinka M."/>
            <person name="Vacherie B."/>
            <person name="Biemont C."/>
            <person name="Skalli Z."/>
            <person name="Cattolico L."/>
            <person name="Poulain J."/>
            <person name="De Berardinis V."/>
            <person name="Cruaud C."/>
            <person name="Duprat S."/>
            <person name="Brottier P."/>
            <person name="Coutanceau J.-P."/>
            <person name="Gouzy J."/>
            <person name="Parra G."/>
            <person name="Lardier G."/>
            <person name="Chapple C."/>
            <person name="McKernan K.J."/>
            <person name="McEwan P."/>
            <person name="Bosak S."/>
            <person name="Kellis M."/>
            <person name="Volff J.-N."/>
            <person name="Guigo R."/>
            <person name="Zody M.C."/>
            <person name="Mesirov J."/>
            <person name="Lindblad-Toh K."/>
            <person name="Birren B."/>
            <person name="Nusbaum C."/>
            <person name="Kahn D."/>
            <person name="Robinson-Rechavi M."/>
            <person name="Laudet V."/>
            <person name="Schachter V."/>
            <person name="Quetier F."/>
            <person name="Saurin W."/>
            <person name="Scarpelli C."/>
            <person name="Wincker P."/>
            <person name="Lander E.S."/>
            <person name="Weissenbach J."/>
            <person name="Roest Crollius H."/>
        </authorList>
    </citation>
    <scope>NUCLEOTIDE SEQUENCE [LARGE SCALE GENOMIC DNA]</scope>
</reference>
<reference evidence="2" key="2">
    <citation type="submission" date="2004-02" db="EMBL/GenBank/DDBJ databases">
        <authorList>
            <consortium name="Genoscope"/>
            <consortium name="Whitehead Institute Centre for Genome Research"/>
        </authorList>
    </citation>
    <scope>NUCLEOTIDE SEQUENCE</scope>
</reference>